<evidence type="ECO:0000259" key="2">
    <source>
        <dbReference type="SMART" id="SM00849"/>
    </source>
</evidence>
<dbReference type="InterPro" id="IPR001279">
    <property type="entry name" value="Metallo-B-lactamas"/>
</dbReference>
<dbReference type="InterPro" id="IPR050698">
    <property type="entry name" value="MBL"/>
</dbReference>
<dbReference type="Proteomes" id="UP000177838">
    <property type="component" value="Unassembled WGS sequence"/>
</dbReference>
<dbReference type="EMBL" id="MHTK01000005">
    <property type="protein sequence ID" value="OHA59786.1"/>
    <property type="molecule type" value="Genomic_DNA"/>
</dbReference>
<dbReference type="STRING" id="1802439.A2589_03015"/>
<feature type="domain" description="Metallo-beta-lactamase" evidence="2">
    <location>
        <begin position="17"/>
        <end position="210"/>
    </location>
</feature>
<dbReference type="Pfam" id="PF07521">
    <property type="entry name" value="RMMBL"/>
    <property type="match status" value="1"/>
</dbReference>
<dbReference type="InterPro" id="IPR022712">
    <property type="entry name" value="Beta_Casp"/>
</dbReference>
<evidence type="ECO:0000313" key="5">
    <source>
        <dbReference type="Proteomes" id="UP000177838"/>
    </source>
</evidence>
<protein>
    <recommendedName>
        <fullName evidence="6">MBL fold hydrolase</fullName>
    </recommendedName>
</protein>
<dbReference type="CDD" id="cd16295">
    <property type="entry name" value="TTHA0252-CPSF-like_MBL-fold"/>
    <property type="match status" value="1"/>
</dbReference>
<accession>A0A1G2QGS2</accession>
<dbReference type="InterPro" id="IPR036866">
    <property type="entry name" value="RibonucZ/Hydroxyglut_hydro"/>
</dbReference>
<evidence type="ECO:0000259" key="3">
    <source>
        <dbReference type="SMART" id="SM01027"/>
    </source>
</evidence>
<dbReference type="GO" id="GO:0016787">
    <property type="term" value="F:hydrolase activity"/>
    <property type="evidence" value="ECO:0007669"/>
    <property type="project" value="UniProtKB-KW"/>
</dbReference>
<organism evidence="4 5">
    <name type="scientific">Candidatus Vogelbacteria bacterium RIFOXYD1_FULL_46_19</name>
    <dbReference type="NCBI Taxonomy" id="1802439"/>
    <lineage>
        <taxon>Bacteria</taxon>
        <taxon>Candidatus Vogeliibacteriota</taxon>
    </lineage>
</organism>
<name>A0A1G2QGS2_9BACT</name>
<evidence type="ECO:0008006" key="6">
    <source>
        <dbReference type="Google" id="ProtNLM"/>
    </source>
</evidence>
<reference evidence="4 5" key="1">
    <citation type="journal article" date="2016" name="Nat. Commun.">
        <title>Thousands of microbial genomes shed light on interconnected biogeochemical processes in an aquifer system.</title>
        <authorList>
            <person name="Anantharaman K."/>
            <person name="Brown C.T."/>
            <person name="Hug L.A."/>
            <person name="Sharon I."/>
            <person name="Castelle C.J."/>
            <person name="Probst A.J."/>
            <person name="Thomas B.C."/>
            <person name="Singh A."/>
            <person name="Wilkins M.J."/>
            <person name="Karaoz U."/>
            <person name="Brodie E.L."/>
            <person name="Williams K.H."/>
            <person name="Hubbard S.S."/>
            <person name="Banfield J.F."/>
        </authorList>
    </citation>
    <scope>NUCLEOTIDE SEQUENCE [LARGE SCALE GENOMIC DNA]</scope>
</reference>
<dbReference type="SUPFAM" id="SSF56281">
    <property type="entry name" value="Metallo-hydrolase/oxidoreductase"/>
    <property type="match status" value="1"/>
</dbReference>
<dbReference type="InterPro" id="IPR011108">
    <property type="entry name" value="RMMBL"/>
</dbReference>
<dbReference type="PANTHER" id="PTHR11203:SF37">
    <property type="entry name" value="INTEGRATOR COMPLEX SUBUNIT 11"/>
    <property type="match status" value="1"/>
</dbReference>
<dbReference type="GO" id="GO:0004521">
    <property type="term" value="F:RNA endonuclease activity"/>
    <property type="evidence" value="ECO:0007669"/>
    <property type="project" value="TreeGrafter"/>
</dbReference>
<dbReference type="AlphaFoldDB" id="A0A1G2QGS2"/>
<dbReference type="SMART" id="SM01027">
    <property type="entry name" value="Beta-Casp"/>
    <property type="match status" value="1"/>
</dbReference>
<feature type="domain" description="Beta-Casp" evidence="3">
    <location>
        <begin position="246"/>
        <end position="371"/>
    </location>
</feature>
<comment type="caution">
    <text evidence="4">The sequence shown here is derived from an EMBL/GenBank/DDBJ whole genome shotgun (WGS) entry which is preliminary data.</text>
</comment>
<dbReference type="PANTHER" id="PTHR11203">
    <property type="entry name" value="CLEAVAGE AND POLYADENYLATION SPECIFICITY FACTOR FAMILY MEMBER"/>
    <property type="match status" value="1"/>
</dbReference>
<dbReference type="Gene3D" id="3.40.50.10890">
    <property type="match status" value="1"/>
</dbReference>
<dbReference type="Gene3D" id="3.60.15.10">
    <property type="entry name" value="Ribonuclease Z/Hydroxyacylglutathione hydrolase-like"/>
    <property type="match status" value="1"/>
</dbReference>
<proteinExistence type="predicted"/>
<evidence type="ECO:0000256" key="1">
    <source>
        <dbReference type="ARBA" id="ARBA00022801"/>
    </source>
</evidence>
<dbReference type="Pfam" id="PF10996">
    <property type="entry name" value="Beta-Casp"/>
    <property type="match status" value="1"/>
</dbReference>
<gene>
    <name evidence="4" type="ORF">A2589_03015</name>
</gene>
<sequence length="458" mass="50380">MKPKATITFYGGAGSVTGANFLLETESNGSSERILIDCGLIQGGAIYEKLNFEPFAYDPGSIDAVFITHGHLDHVGRIGKLIQDGFKGKIYSTPPTKEIAELIMLDSLGVMEKELRGSDRPPLYDESDVATAMGMWETAPYHEPVTVGGVQAVFRDAGHVLGSAMIEFTVAGRKILFSGDLGNSPAPLLPPTEKITDIDYLLMESVYGDRNHEQNEERLHLLRGVIKDTMNKGGTLMIPAFSVERTQQLLFEIENMMERSEISLVPVFVDSPLAIKVTRIYKKYYYYFNSNVREVHRLGDGVFHFPQLHFTESTELSKAIKYQSPRKIVIAGSGMSNGGRILHHEKEYLPDPNSTLLLAGYQAVGSLGRILQDGAKKVKIMGTWVPVRATVVTITGFSAHKGSDDLVEFVADSERTLKKVMVAMGEPKSSLFLVQRLRGELGLQAVAPTGGEKIVLEL</sequence>
<dbReference type="Pfam" id="PF00753">
    <property type="entry name" value="Lactamase_B"/>
    <property type="match status" value="1"/>
</dbReference>
<keyword evidence="1" id="KW-0378">Hydrolase</keyword>
<dbReference type="SMART" id="SM00849">
    <property type="entry name" value="Lactamase_B"/>
    <property type="match status" value="1"/>
</dbReference>
<evidence type="ECO:0000313" key="4">
    <source>
        <dbReference type="EMBL" id="OHA59786.1"/>
    </source>
</evidence>